<sequence>MGKDDLFHKRKAKKIRDLTRRKIKRASYAKMLIVCEGEKTERNYFEEIIRYYELNSANVEIADHHGTDPMGILNHAKARYQRRERCR</sequence>
<name>A0A450ZF49_9GAMM</name>
<reference evidence="1" key="1">
    <citation type="submission" date="2019-02" db="EMBL/GenBank/DDBJ databases">
        <authorList>
            <person name="Gruber-Vodicka R. H."/>
            <person name="Seah K. B. B."/>
        </authorList>
    </citation>
    <scope>NUCLEOTIDE SEQUENCE</scope>
    <source>
        <strain evidence="2">BECK_BY2</strain>
        <strain evidence="1">BECK_BY3</strain>
    </source>
</reference>
<evidence type="ECO:0000313" key="2">
    <source>
        <dbReference type="EMBL" id="VFK52913.1"/>
    </source>
</evidence>
<dbReference type="EMBL" id="CAADFV010000011">
    <property type="protein sequence ID" value="VFK52913.1"/>
    <property type="molecule type" value="Genomic_DNA"/>
</dbReference>
<protein>
    <submittedName>
        <fullName evidence="1">RloB-like protein</fullName>
    </submittedName>
</protein>
<dbReference type="AlphaFoldDB" id="A0A450ZF49"/>
<accession>A0A450ZF49</accession>
<dbReference type="Pfam" id="PF13707">
    <property type="entry name" value="RloB"/>
    <property type="match status" value="1"/>
</dbReference>
<gene>
    <name evidence="2" type="ORF">BECKTUN1418E_GA0071001_101113</name>
    <name evidence="1" type="ORF">BECKTUN1418F_GA0071002_100813</name>
</gene>
<organism evidence="1">
    <name type="scientific">Candidatus Kentrum sp. TUN</name>
    <dbReference type="NCBI Taxonomy" id="2126343"/>
    <lineage>
        <taxon>Bacteria</taxon>
        <taxon>Pseudomonadati</taxon>
        <taxon>Pseudomonadota</taxon>
        <taxon>Gammaproteobacteria</taxon>
        <taxon>Candidatus Kentrum</taxon>
    </lineage>
</organism>
<dbReference type="EMBL" id="CAADFY010000008">
    <property type="protein sequence ID" value="VFK52400.1"/>
    <property type="molecule type" value="Genomic_DNA"/>
</dbReference>
<proteinExistence type="predicted"/>
<evidence type="ECO:0000313" key="1">
    <source>
        <dbReference type="EMBL" id="VFK52400.1"/>
    </source>
</evidence>
<dbReference type="InterPro" id="IPR025591">
    <property type="entry name" value="RloB"/>
</dbReference>